<evidence type="ECO:0000313" key="1">
    <source>
        <dbReference type="EMBL" id="MBE0348255.1"/>
    </source>
</evidence>
<dbReference type="Pfam" id="PF05869">
    <property type="entry name" value="Dam"/>
    <property type="match status" value="1"/>
</dbReference>
<dbReference type="InterPro" id="IPR008593">
    <property type="entry name" value="Dam_MeTrfase"/>
</dbReference>
<name>A0A8I0T5P3_9GAMM</name>
<dbReference type="GO" id="GO:0009307">
    <property type="term" value="P:DNA restriction-modification system"/>
    <property type="evidence" value="ECO:0007669"/>
    <property type="project" value="InterPro"/>
</dbReference>
<dbReference type="GO" id="GO:0003677">
    <property type="term" value="F:DNA binding"/>
    <property type="evidence" value="ECO:0007669"/>
    <property type="project" value="InterPro"/>
</dbReference>
<dbReference type="EMBL" id="AQHF01000032">
    <property type="protein sequence ID" value="MBE0348255.1"/>
    <property type="molecule type" value="Genomic_DNA"/>
</dbReference>
<sequence length="208" mass="23930">MAEPSNHKSLTDPEYRDQTQTPPWLFAAFNFMYQYDLDAAATHKSAHCNRYFTPEDDALSIDWSETLAEIDKPTVWLNPPFSNIYPWFLHCLEQQKKGVLTTMFVPHENRAKWWPAGYPVKITDIVGYWQEVPIKSKVGGTRKVWRSGGIRFVNAKTGIENKCELNKPMCLIEFNPDYLGQETQYSSIQKSVLLDLGHGELNKVKKAS</sequence>
<evidence type="ECO:0008006" key="3">
    <source>
        <dbReference type="Google" id="ProtNLM"/>
    </source>
</evidence>
<protein>
    <recommendedName>
        <fullName evidence="3">DNA N-6-adenine-methyltransferase</fullName>
    </recommendedName>
</protein>
<proteinExistence type="predicted"/>
<gene>
    <name evidence="1" type="ORF">PPEP_a4533</name>
</gene>
<accession>A0A8I0T5P3</accession>
<reference evidence="1 2" key="1">
    <citation type="submission" date="2015-06" db="EMBL/GenBank/DDBJ databases">
        <title>Genome sequence of Pseudoalteromonas peptidolytica.</title>
        <authorList>
            <person name="Xie B.-B."/>
            <person name="Rong J.-C."/>
            <person name="Qin Q.-L."/>
            <person name="Zhang Y.-Z."/>
        </authorList>
    </citation>
    <scope>NUCLEOTIDE SEQUENCE [LARGE SCALE GENOMIC DNA]</scope>
    <source>
        <strain evidence="1 2">F12-50-A1</strain>
    </source>
</reference>
<evidence type="ECO:0000313" key="2">
    <source>
        <dbReference type="Proteomes" id="UP000660708"/>
    </source>
</evidence>
<dbReference type="Proteomes" id="UP000660708">
    <property type="component" value="Unassembled WGS sequence"/>
</dbReference>
<organism evidence="1 2">
    <name type="scientific">Pseudoalteromonas peptidolytica F12-50-A1</name>
    <dbReference type="NCBI Taxonomy" id="1315280"/>
    <lineage>
        <taxon>Bacteria</taxon>
        <taxon>Pseudomonadati</taxon>
        <taxon>Pseudomonadota</taxon>
        <taxon>Gammaproteobacteria</taxon>
        <taxon>Alteromonadales</taxon>
        <taxon>Pseudoalteromonadaceae</taxon>
        <taxon>Pseudoalteromonas</taxon>
    </lineage>
</organism>
<dbReference type="RefSeq" id="WP_147389440.1">
    <property type="nucleotide sequence ID" value="NZ_AQHF01000032.1"/>
</dbReference>
<keyword evidence="2" id="KW-1185">Reference proteome</keyword>
<dbReference type="GO" id="GO:0009007">
    <property type="term" value="F:site-specific DNA-methyltransferase (adenine-specific) activity"/>
    <property type="evidence" value="ECO:0007669"/>
    <property type="project" value="InterPro"/>
</dbReference>
<dbReference type="AlphaFoldDB" id="A0A8I0T5P3"/>
<comment type="caution">
    <text evidence="1">The sequence shown here is derived from an EMBL/GenBank/DDBJ whole genome shotgun (WGS) entry which is preliminary data.</text>
</comment>